<dbReference type="SMART" id="SM00382">
    <property type="entry name" value="AAA"/>
    <property type="match status" value="2"/>
</dbReference>
<dbReference type="Gene3D" id="1.10.287.380">
    <property type="entry name" value="Valyl-tRNA synthetase, C-terminal domain"/>
    <property type="match status" value="1"/>
</dbReference>
<comment type="subcellular location">
    <subcellularLocation>
        <location evidence="11">Cytoplasm</location>
    </subcellularLocation>
    <text evidence="11">Associates with ribosomes.</text>
</comment>
<evidence type="ECO:0000256" key="8">
    <source>
        <dbReference type="ARBA" id="ARBA00023204"/>
    </source>
</evidence>
<keyword evidence="11" id="KW-0175">Coiled coil</keyword>
<keyword evidence="4 11" id="KW-0227">DNA damage</keyword>
<dbReference type="FunFam" id="3.40.50.300:FF:000011">
    <property type="entry name" value="Putative ABC transporter ATP-binding component"/>
    <property type="match status" value="1"/>
</dbReference>
<dbReference type="HAMAP" id="MF_00848">
    <property type="entry name" value="Uup"/>
    <property type="match status" value="1"/>
</dbReference>
<evidence type="ECO:0000313" key="14">
    <source>
        <dbReference type="EMBL" id="RCN59340.1"/>
    </source>
</evidence>
<keyword evidence="3 11" id="KW-0547">Nucleotide-binding</keyword>
<comment type="similarity">
    <text evidence="10 11">Belongs to the ABC transporter superfamily. ABCF family. Uup subfamily.</text>
</comment>
<dbReference type="EC" id="3.6.1.-" evidence="11"/>
<comment type="catalytic activity">
    <reaction evidence="9 11">
        <text>ATP + H2O = ADP + phosphate + H(+)</text>
        <dbReference type="Rhea" id="RHEA:13065"/>
        <dbReference type="ChEBI" id="CHEBI:15377"/>
        <dbReference type="ChEBI" id="CHEBI:15378"/>
        <dbReference type="ChEBI" id="CHEBI:30616"/>
        <dbReference type="ChEBI" id="CHEBI:43474"/>
        <dbReference type="ChEBI" id="CHEBI:456216"/>
    </reaction>
</comment>
<dbReference type="Proteomes" id="UP000253250">
    <property type="component" value="Unassembled WGS sequence"/>
</dbReference>
<keyword evidence="8 11" id="KW-0234">DNA repair</keyword>
<evidence type="ECO:0000256" key="11">
    <source>
        <dbReference type="HAMAP-Rule" id="MF_00848"/>
    </source>
</evidence>
<dbReference type="InterPro" id="IPR017871">
    <property type="entry name" value="ABC_transporter-like_CS"/>
</dbReference>
<evidence type="ECO:0000256" key="7">
    <source>
        <dbReference type="ARBA" id="ARBA00023125"/>
    </source>
</evidence>
<name>A0A368HM16_9GAMM</name>
<dbReference type="InterPro" id="IPR003593">
    <property type="entry name" value="AAA+_ATPase"/>
</dbReference>
<dbReference type="SUPFAM" id="SSF52540">
    <property type="entry name" value="P-loop containing nucleoside triphosphate hydrolases"/>
    <property type="match status" value="2"/>
</dbReference>
<evidence type="ECO:0000256" key="12">
    <source>
        <dbReference type="SAM" id="MobiDB-lite"/>
    </source>
</evidence>
<evidence type="ECO:0000256" key="9">
    <source>
        <dbReference type="ARBA" id="ARBA00049360"/>
    </source>
</evidence>
<dbReference type="InterPro" id="IPR032524">
    <property type="entry name" value="ABC_tran_C"/>
</dbReference>
<evidence type="ECO:0000313" key="15">
    <source>
        <dbReference type="Proteomes" id="UP000253250"/>
    </source>
</evidence>
<dbReference type="GO" id="GO:0005737">
    <property type="term" value="C:cytoplasm"/>
    <property type="evidence" value="ECO:0007669"/>
    <property type="project" value="UniProtKB-SubCell"/>
</dbReference>
<proteinExistence type="inferred from homology"/>
<dbReference type="AlphaFoldDB" id="A0A368HM16"/>
<reference evidence="14 15" key="1">
    <citation type="submission" date="2018-02" db="EMBL/GenBank/DDBJ databases">
        <title>Insights into the biology of acidophilic members of the Acidiferrobacteraceae family derived from comparative genomic analyses.</title>
        <authorList>
            <person name="Issotta F."/>
            <person name="Thyssen C."/>
            <person name="Mena C."/>
            <person name="Moya A."/>
            <person name="Bellenberg S."/>
            <person name="Sproer C."/>
            <person name="Covarrubias P.C."/>
            <person name="Sand W."/>
            <person name="Quatrini R."/>
            <person name="Vera M."/>
        </authorList>
    </citation>
    <scope>NUCLEOTIDE SEQUENCE [LARGE SCALE GENOMIC DNA]</scope>
    <source>
        <strain evidence="15">m-1</strain>
    </source>
</reference>
<dbReference type="InterPro" id="IPR027417">
    <property type="entry name" value="P-loop_NTPase"/>
</dbReference>
<dbReference type="PANTHER" id="PTHR42855">
    <property type="entry name" value="ABC TRANSPORTER ATP-BINDING SUBUNIT"/>
    <property type="match status" value="1"/>
</dbReference>
<keyword evidence="5 11" id="KW-0378">Hydrolase</keyword>
<evidence type="ECO:0000259" key="13">
    <source>
        <dbReference type="PROSITE" id="PS50893"/>
    </source>
</evidence>
<keyword evidence="15" id="KW-1185">Reference proteome</keyword>
<comment type="function">
    <text evidence="11">Probably plays a role in ribosome assembly or function. May be involved in resolution of branched DNA intermediates that result from template switching in postreplication gaps. Binds DNA and has ATPase activity.</text>
</comment>
<evidence type="ECO:0000256" key="1">
    <source>
        <dbReference type="ARBA" id="ARBA00022490"/>
    </source>
</evidence>
<evidence type="ECO:0000256" key="4">
    <source>
        <dbReference type="ARBA" id="ARBA00022763"/>
    </source>
</evidence>
<dbReference type="Pfam" id="PF16326">
    <property type="entry name" value="ABC_tran_CTD"/>
    <property type="match status" value="1"/>
</dbReference>
<dbReference type="InterPro" id="IPR043686">
    <property type="entry name" value="Uup"/>
</dbReference>
<evidence type="ECO:0000256" key="5">
    <source>
        <dbReference type="ARBA" id="ARBA00022801"/>
    </source>
</evidence>
<feature type="coiled-coil region" evidence="11">
    <location>
        <begin position="561"/>
        <end position="608"/>
    </location>
</feature>
<dbReference type="PROSITE" id="PS50893">
    <property type="entry name" value="ABC_TRANSPORTER_2"/>
    <property type="match status" value="2"/>
</dbReference>
<protein>
    <recommendedName>
        <fullName evidence="11">ATP-binding protein Uup</fullName>
        <ecNumber evidence="11">3.6.1.-</ecNumber>
    </recommendedName>
</protein>
<dbReference type="EMBL" id="PSYR01000001">
    <property type="protein sequence ID" value="RCN59340.1"/>
    <property type="molecule type" value="Genomic_DNA"/>
</dbReference>
<dbReference type="GO" id="GO:0043022">
    <property type="term" value="F:ribosome binding"/>
    <property type="evidence" value="ECO:0007669"/>
    <property type="project" value="UniProtKB-UniRule"/>
</dbReference>
<feature type="compositionally biased region" description="Pro residues" evidence="12">
    <location>
        <begin position="528"/>
        <end position="539"/>
    </location>
</feature>
<dbReference type="RefSeq" id="WP_114282697.1">
    <property type="nucleotide sequence ID" value="NZ_PSYR01000001.1"/>
</dbReference>
<accession>A0A368HM16</accession>
<dbReference type="GO" id="GO:0006281">
    <property type="term" value="P:DNA repair"/>
    <property type="evidence" value="ECO:0007669"/>
    <property type="project" value="UniProtKB-KW"/>
</dbReference>
<feature type="binding site" evidence="11">
    <location>
        <begin position="36"/>
        <end position="43"/>
    </location>
    <ligand>
        <name>ATP</name>
        <dbReference type="ChEBI" id="CHEBI:30616"/>
        <label>1</label>
    </ligand>
</feature>
<sequence>MPLLRLDDISLAYGHHPLLDHASLAIEAGERVCLIGRNGEGKSSLLRIVAGAIRPDSGTCSTSPGVRIATLDQEVACADTANVFEIVSGGLAALGAALAEYDHLTGCLAEGADDATLARLGAVQQILDSQDGWRFQQRVHTVISELSLDPHARMGELSGGWRRRVMLGRALVAEPDLLLLDEPTNHLDIGAILWLENYLANFTGGVLFVSHDRAFLRRLATRIIELDRGILSSWPGTYEDYVRRKAEALAAEETRDALFDKRLSEEERWIRQGIKARRTRNEGRVRALEAMRREQRARRERVGRAELRLDGADPSGRIVFETDRLTLSYEQRTLVRDFSATVQRGDRIALVGPNGVGKTTLLRALLGDVAPSGGSIRRGTRLEVAYFDQQREQLDPEATVMDSVGEGRLTITVGGRQEHVAGYLRRFLFPPERLRSPVAMLSGGERNRLLLARLFAKPANLLVLDEPTNDLDADTLELLEETLMEFTGTILIVSHDRAFIDHVATSTWLFDGQGGVCEHVGGYSDLPSPAPPSTPPARPKAPTAPAVAPPRKRPYKEQRELDELPARIEALEAERASLQAASADPRFYEQDQAQIASLFEHLAAIERELQAHYARWESLESS</sequence>
<gene>
    <name evidence="11" type="primary">uup</name>
    <name evidence="14" type="ORF">C4900_06470</name>
</gene>
<dbReference type="OrthoDB" id="9808609at2"/>
<comment type="caution">
    <text evidence="14">The sequence shown here is derived from an EMBL/GenBank/DDBJ whole genome shotgun (WGS) entry which is preliminary data.</text>
</comment>
<dbReference type="Gene3D" id="3.40.50.300">
    <property type="entry name" value="P-loop containing nucleotide triphosphate hydrolases"/>
    <property type="match status" value="2"/>
</dbReference>
<keyword evidence="7 11" id="KW-0238">DNA-binding</keyword>
<dbReference type="InterPro" id="IPR037118">
    <property type="entry name" value="Val-tRNA_synth_C_sf"/>
</dbReference>
<feature type="domain" description="ABC transporter" evidence="13">
    <location>
        <begin position="320"/>
        <end position="539"/>
    </location>
</feature>
<keyword evidence="6 11" id="KW-0067">ATP-binding</keyword>
<dbReference type="CDD" id="cd03221">
    <property type="entry name" value="ABCF_EF-3"/>
    <property type="match status" value="2"/>
</dbReference>
<evidence type="ECO:0000256" key="10">
    <source>
        <dbReference type="ARBA" id="ARBA00061478"/>
    </source>
</evidence>
<evidence type="ECO:0000256" key="3">
    <source>
        <dbReference type="ARBA" id="ARBA00022741"/>
    </source>
</evidence>
<dbReference type="Pfam" id="PF00005">
    <property type="entry name" value="ABC_tran"/>
    <property type="match status" value="2"/>
</dbReference>
<keyword evidence="1 11" id="KW-0963">Cytoplasm</keyword>
<evidence type="ECO:0000256" key="6">
    <source>
        <dbReference type="ARBA" id="ARBA00022840"/>
    </source>
</evidence>
<keyword evidence="2 11" id="KW-0677">Repeat</keyword>
<dbReference type="PANTHER" id="PTHR42855:SF1">
    <property type="entry name" value="ABC TRANSPORTER DOMAIN-CONTAINING PROTEIN"/>
    <property type="match status" value="1"/>
</dbReference>
<dbReference type="GO" id="GO:0016887">
    <property type="term" value="F:ATP hydrolysis activity"/>
    <property type="evidence" value="ECO:0007669"/>
    <property type="project" value="UniProtKB-UniRule"/>
</dbReference>
<dbReference type="PROSITE" id="PS00211">
    <property type="entry name" value="ABC_TRANSPORTER_1"/>
    <property type="match status" value="2"/>
</dbReference>
<dbReference type="Pfam" id="PF12848">
    <property type="entry name" value="ABC_tran_Xtn"/>
    <property type="match status" value="1"/>
</dbReference>
<dbReference type="FunFam" id="3.40.50.300:FF:000309">
    <property type="entry name" value="ABC transporter ATP-binding protein"/>
    <property type="match status" value="1"/>
</dbReference>
<feature type="domain" description="ABC transporter" evidence="13">
    <location>
        <begin position="4"/>
        <end position="253"/>
    </location>
</feature>
<organism evidence="14 15">
    <name type="scientific">Acidiferrobacter thiooxydans</name>
    <dbReference type="NCBI Taxonomy" id="163359"/>
    <lineage>
        <taxon>Bacteria</taxon>
        <taxon>Pseudomonadati</taxon>
        <taxon>Pseudomonadota</taxon>
        <taxon>Gammaproteobacteria</taxon>
        <taxon>Acidiferrobacterales</taxon>
        <taxon>Acidiferrobacteraceae</taxon>
        <taxon>Acidiferrobacter</taxon>
    </lineage>
</organism>
<dbReference type="InterPro" id="IPR003439">
    <property type="entry name" value="ABC_transporter-like_ATP-bd"/>
</dbReference>
<dbReference type="GO" id="GO:0003677">
    <property type="term" value="F:DNA binding"/>
    <property type="evidence" value="ECO:0007669"/>
    <property type="project" value="UniProtKB-UniRule"/>
</dbReference>
<dbReference type="GO" id="GO:0005524">
    <property type="term" value="F:ATP binding"/>
    <property type="evidence" value="ECO:0007669"/>
    <property type="project" value="UniProtKB-UniRule"/>
</dbReference>
<dbReference type="InterPro" id="IPR032781">
    <property type="entry name" value="ABC_tran_Xtn"/>
</dbReference>
<dbReference type="InterPro" id="IPR051309">
    <property type="entry name" value="ABCF_ATPase"/>
</dbReference>
<feature type="region of interest" description="Disordered" evidence="12">
    <location>
        <begin position="524"/>
        <end position="560"/>
    </location>
</feature>
<feature type="binding site" evidence="11">
    <location>
        <begin position="352"/>
        <end position="359"/>
    </location>
    <ligand>
        <name>ATP</name>
        <dbReference type="ChEBI" id="CHEBI:30616"/>
        <label>2</label>
    </ligand>
</feature>
<evidence type="ECO:0000256" key="2">
    <source>
        <dbReference type="ARBA" id="ARBA00022737"/>
    </source>
</evidence>